<proteinExistence type="predicted"/>
<feature type="compositionally biased region" description="Acidic residues" evidence="1">
    <location>
        <begin position="911"/>
        <end position="928"/>
    </location>
</feature>
<comment type="caution">
    <text evidence="2">The sequence shown here is derived from an EMBL/GenBank/DDBJ whole genome shotgun (WGS) entry which is preliminary data.</text>
</comment>
<evidence type="ECO:0000256" key="1">
    <source>
        <dbReference type="SAM" id="MobiDB-lite"/>
    </source>
</evidence>
<evidence type="ECO:0000313" key="2">
    <source>
        <dbReference type="EMBL" id="GBG29444.1"/>
    </source>
</evidence>
<dbReference type="Proteomes" id="UP000241890">
    <property type="component" value="Unassembled WGS sequence"/>
</dbReference>
<organism evidence="2 3">
    <name type="scientific">Hondaea fermentalgiana</name>
    <dbReference type="NCBI Taxonomy" id="2315210"/>
    <lineage>
        <taxon>Eukaryota</taxon>
        <taxon>Sar</taxon>
        <taxon>Stramenopiles</taxon>
        <taxon>Bigyra</taxon>
        <taxon>Labyrinthulomycetes</taxon>
        <taxon>Thraustochytrida</taxon>
        <taxon>Thraustochytriidae</taxon>
        <taxon>Hondaea</taxon>
    </lineage>
</organism>
<reference evidence="2 3" key="1">
    <citation type="submission" date="2017-12" db="EMBL/GenBank/DDBJ databases">
        <title>Sequencing, de novo assembly and annotation of complete genome of a new Thraustochytrid species, strain FCC1311.</title>
        <authorList>
            <person name="Sedici K."/>
            <person name="Godart F."/>
            <person name="Aiese Cigliano R."/>
            <person name="Sanseverino W."/>
            <person name="Barakat M."/>
            <person name="Ortet P."/>
            <person name="Marechal E."/>
            <person name="Cagnac O."/>
            <person name="Amato A."/>
        </authorList>
    </citation>
    <scope>NUCLEOTIDE SEQUENCE [LARGE SCALE GENOMIC DNA]</scope>
</reference>
<feature type="region of interest" description="Disordered" evidence="1">
    <location>
        <begin position="228"/>
        <end position="327"/>
    </location>
</feature>
<protein>
    <submittedName>
        <fullName evidence="2">Uncharacterized protein</fullName>
    </submittedName>
</protein>
<dbReference type="InParanoid" id="A0A2R5GNJ6"/>
<sequence length="1440" mass="158850">MPTQHQDRNVGFVEEPDSSFLSFLDGLPGPSIDHDSSSIPREASGDAQHSAQEQNGQVQRVDTVPGGAPVPELLCSHSAEDGDTNADPLMIEPPGPQIPMENAADTGIVPSYGDTDADDLMFEGPGDQIQTGDNGIYDGDHSQLPSTQGVPPYSSVSRTPSTPKENPVSNNSNNAEEFNAAGEMHTFQDAPDIAPTAHHPTDELANLDLYRAGQNEGFADGTVDHGVMTNAQVPRTPGAETEASETQRTDPGSPRVSEPGGAYNDHFRTHHFHANAGEDAPQPPFNFHDDGEETVGGHVEERPPRTPRQEDNGSESSAGLPDTPHFEDPMCEAETFFKYVNEVKVRAIEEQYDRTHQDRNPIAESRRRDLHRVLMPILALLQDGNDQRNPRESFPDISDHLKYYIVRLVFDANTKGAVLQKMRETLQPPEKPTSKSAFTQEVVRALGELISYPIAATLLERKWIAWADPGVPDRQLRAIEAEAENTPQVRARHGFRNDGNQFGVASALLGKYIPWNPTGNEQSNIFKGAEVFLDFVKTKKGASWDLRVIARILAEQHRRKLSNHLAKWCAAVLFTKAGDVLPKMRDVLKVWLDDILPLSPKGKKRGRDGSTSPSSSDTKGSRFAKQARGAAGAVNSVLSLLRSSVFRLFRNLYAAAGMVLSPLTGLLPSSVTGRVDPKDAARKALRPEGAQGVSSEFLELFGRLLSRSDALDDDDGDDNNDGGNKRDAFKAGAVLSEICKAAPQGSSAASLKEFVLSEAGKDFREELVSLATSAAEREVEKWFGLATNFVCYDPQMPFAKVLEGLTLASGSRTYWWIDIFSNFVGSQSKANASTRMTSSDAVRATDNFTIVIDKWQDPAVGRLESCRHEIALAVDERKPLRVAMSQGVRRELDRFSRACMSAKNEEKEEGKEDDDGQGPGQDDADVDADFDELGTSLGAHGKRLVESKSATKQVDLKTRLAIISVVLEPAMEMIRQHKGNVDPSRMLNAIEANVVKGNLDVVDAANAFVALAPAYVIQGKTEEGIRMLRRIMDRVGAELRAEDRPSRRRLADLENVLGRALFSIGRFYCDSFSGDETVACADLCCDEAIAILRRCDDPLLAKAQYVLARTLVNCHMSITTLSSREREPDVQKSEKALDEAIRKMEEDKVLQPDLGALYVHRAKLLDLKNADPAEVEADFERALEVQVELYGPMDPRVALTTKCRGQSWYWRGKYEKALFHWGQAFPRICDGYKMQSISAFHVFKIFYFTAMAFDKLRQEKPEMANQEMDFVKVTAEKYFVELREKLRKNLEGSYPTEARRCDEVGYDWVASALRRVLVIDADETRAAQLEKALVVSDNVDVVKDVEAAQVNLQKHVYAIVFAAGGENVLTETDLALEPTPAVIDGTKRHRPQFYRYGNSAEGAELHDVDSLLDLTKETFATMSQRLTQGLVPVPAPALTS</sequence>
<accession>A0A2R5GNJ6</accession>
<name>A0A2R5GNJ6_9STRA</name>
<dbReference type="Gene3D" id="1.25.40.10">
    <property type="entry name" value="Tetratricopeptide repeat domain"/>
    <property type="match status" value="1"/>
</dbReference>
<feature type="region of interest" description="Disordered" evidence="1">
    <location>
        <begin position="1"/>
        <end position="107"/>
    </location>
</feature>
<keyword evidence="3" id="KW-1185">Reference proteome</keyword>
<dbReference type="SUPFAM" id="SSF48452">
    <property type="entry name" value="TPR-like"/>
    <property type="match status" value="1"/>
</dbReference>
<gene>
    <name evidence="2" type="ORF">FCC1311_056652</name>
</gene>
<dbReference type="InterPro" id="IPR011990">
    <property type="entry name" value="TPR-like_helical_dom_sf"/>
</dbReference>
<feature type="compositionally biased region" description="Polar residues" evidence="1">
    <location>
        <begin position="47"/>
        <end position="60"/>
    </location>
</feature>
<feature type="compositionally biased region" description="Low complexity" evidence="1">
    <location>
        <begin position="609"/>
        <end position="618"/>
    </location>
</feature>
<evidence type="ECO:0000313" key="3">
    <source>
        <dbReference type="Proteomes" id="UP000241890"/>
    </source>
</evidence>
<feature type="region of interest" description="Disordered" evidence="1">
    <location>
        <begin position="902"/>
        <end position="928"/>
    </location>
</feature>
<feature type="compositionally biased region" description="Basic and acidic residues" evidence="1">
    <location>
        <begin position="298"/>
        <end position="311"/>
    </location>
</feature>
<feature type="region of interest" description="Disordered" evidence="1">
    <location>
        <begin position="601"/>
        <end position="624"/>
    </location>
</feature>
<dbReference type="EMBL" id="BEYU01000058">
    <property type="protein sequence ID" value="GBG29444.1"/>
    <property type="molecule type" value="Genomic_DNA"/>
</dbReference>
<feature type="compositionally biased region" description="Polar residues" evidence="1">
    <location>
        <begin position="143"/>
        <end position="168"/>
    </location>
</feature>
<feature type="region of interest" description="Disordered" evidence="1">
    <location>
        <begin position="123"/>
        <end position="175"/>
    </location>
</feature>